<reference evidence="1" key="1">
    <citation type="submission" date="2025-08" db="UniProtKB">
        <authorList>
            <consortium name="Ensembl"/>
        </authorList>
    </citation>
    <scope>IDENTIFICATION</scope>
</reference>
<evidence type="ECO:0000313" key="1">
    <source>
        <dbReference type="Ensembl" id="ENSSSCP00025029088.1"/>
    </source>
</evidence>
<dbReference type="AlphaFoldDB" id="A0A8D0UTU6"/>
<proteinExistence type="predicted"/>
<organism evidence="1 2">
    <name type="scientific">Sus scrofa</name>
    <name type="common">Pig</name>
    <dbReference type="NCBI Taxonomy" id="9823"/>
    <lineage>
        <taxon>Eukaryota</taxon>
        <taxon>Metazoa</taxon>
        <taxon>Chordata</taxon>
        <taxon>Craniata</taxon>
        <taxon>Vertebrata</taxon>
        <taxon>Euteleostomi</taxon>
        <taxon>Mammalia</taxon>
        <taxon>Eutheria</taxon>
        <taxon>Laurasiatheria</taxon>
        <taxon>Artiodactyla</taxon>
        <taxon>Suina</taxon>
        <taxon>Suidae</taxon>
        <taxon>Sus</taxon>
    </lineage>
</organism>
<name>A0A8D0UTU6_PIG</name>
<dbReference type="Ensembl" id="ENSSSCT00025067804.1">
    <property type="protein sequence ID" value="ENSSSCP00025029088.1"/>
    <property type="gene ID" value="ENSSSCG00025049773.1"/>
</dbReference>
<accession>A0A8D0UTU6</accession>
<sequence length="154" mass="18092">MNNNVDLSSLLYSKFKKDIVKMLKELRKIINKNADPWNKELETLKKDQSKLETKRQPTEWEKICASDSTDKGLISKMYKHLLKLHTKKTNHPIQKWAEDLNRHFSKEDIQMAEKHMKRCSASPIIGEMQIKTTMRDHLTPARMAIIQKSTNNKC</sequence>
<evidence type="ECO:0000313" key="2">
    <source>
        <dbReference type="Proteomes" id="UP000694727"/>
    </source>
</evidence>
<dbReference type="Proteomes" id="UP000694727">
    <property type="component" value="Unplaced"/>
</dbReference>
<protein>
    <submittedName>
        <fullName evidence="1">Uncharacterized protein</fullName>
    </submittedName>
</protein>